<evidence type="ECO:0000313" key="2">
    <source>
        <dbReference type="Proteomes" id="UP001234989"/>
    </source>
</evidence>
<reference evidence="1" key="1">
    <citation type="submission" date="2023-08" db="EMBL/GenBank/DDBJ databases">
        <title>A de novo genome assembly of Solanum verrucosum Schlechtendal, a Mexican diploid species geographically isolated from the other diploid A-genome species in potato relatives.</title>
        <authorList>
            <person name="Hosaka K."/>
        </authorList>
    </citation>
    <scope>NUCLEOTIDE SEQUENCE</scope>
    <source>
        <tissue evidence="1">Young leaves</tissue>
    </source>
</reference>
<protein>
    <submittedName>
        <fullName evidence="1">Uncharacterized protein</fullName>
    </submittedName>
</protein>
<accession>A0AAF0V6E9</accession>
<keyword evidence="2" id="KW-1185">Reference proteome</keyword>
<dbReference type="EMBL" id="CP133623">
    <property type="protein sequence ID" value="WMV58782.1"/>
    <property type="molecule type" value="Genomic_DNA"/>
</dbReference>
<proteinExistence type="predicted"/>
<gene>
    <name evidence="1" type="ORF">MTR67_052167</name>
</gene>
<dbReference type="AlphaFoldDB" id="A0AAF0V6E9"/>
<dbReference type="Proteomes" id="UP001234989">
    <property type="component" value="Chromosome 12"/>
</dbReference>
<organism evidence="1 2">
    <name type="scientific">Solanum verrucosum</name>
    <dbReference type="NCBI Taxonomy" id="315347"/>
    <lineage>
        <taxon>Eukaryota</taxon>
        <taxon>Viridiplantae</taxon>
        <taxon>Streptophyta</taxon>
        <taxon>Embryophyta</taxon>
        <taxon>Tracheophyta</taxon>
        <taxon>Spermatophyta</taxon>
        <taxon>Magnoliopsida</taxon>
        <taxon>eudicotyledons</taxon>
        <taxon>Gunneridae</taxon>
        <taxon>Pentapetalae</taxon>
        <taxon>asterids</taxon>
        <taxon>lamiids</taxon>
        <taxon>Solanales</taxon>
        <taxon>Solanaceae</taxon>
        <taxon>Solanoideae</taxon>
        <taxon>Solaneae</taxon>
        <taxon>Solanum</taxon>
    </lineage>
</organism>
<evidence type="ECO:0000313" key="1">
    <source>
        <dbReference type="EMBL" id="WMV58782.1"/>
    </source>
</evidence>
<name>A0AAF0V6E9_SOLVR</name>
<sequence>MLKILPEILYKNKRTWEIIPLRSTYIEVAVSS</sequence>